<dbReference type="EMBL" id="QRDZ01000014">
    <property type="protein sequence ID" value="RED75672.1"/>
    <property type="molecule type" value="Genomic_DNA"/>
</dbReference>
<dbReference type="Gene3D" id="1.10.10.10">
    <property type="entry name" value="Winged helix-like DNA-binding domain superfamily/Winged helix DNA-binding domain"/>
    <property type="match status" value="1"/>
</dbReference>
<dbReference type="InterPro" id="IPR036388">
    <property type="entry name" value="WH-like_DNA-bd_sf"/>
</dbReference>
<dbReference type="GO" id="GO:0006281">
    <property type="term" value="P:DNA repair"/>
    <property type="evidence" value="ECO:0007669"/>
    <property type="project" value="InterPro"/>
</dbReference>
<dbReference type="NCBIfam" id="NF041107">
    <property type="entry name" value="RQC_minor_1"/>
    <property type="match status" value="1"/>
</dbReference>
<dbReference type="GO" id="GO:0006260">
    <property type="term" value="P:DNA replication"/>
    <property type="evidence" value="ECO:0007669"/>
    <property type="project" value="InterPro"/>
</dbReference>
<dbReference type="Pfam" id="PF13451">
    <property type="entry name" value="zf_Tbcl"/>
    <property type="match status" value="1"/>
</dbReference>
<dbReference type="Proteomes" id="UP000256977">
    <property type="component" value="Unassembled WGS sequence"/>
</dbReference>
<feature type="domain" description="RQC" evidence="1">
    <location>
        <begin position="24"/>
        <end position="101"/>
    </location>
</feature>
<reference evidence="3 4" key="1">
    <citation type="submission" date="2018-07" db="EMBL/GenBank/DDBJ databases">
        <title>Genomic Encyclopedia of Type Strains, Phase III (KMG-III): the genomes of soil and plant-associated and newly described type strains.</title>
        <authorList>
            <person name="Whitman W."/>
        </authorList>
    </citation>
    <scope>NUCLEOTIDE SEQUENCE [LARGE SCALE GENOMIC DNA]</scope>
    <source>
        <strain evidence="3 4">CECT 7287</strain>
    </source>
</reference>
<comment type="caution">
    <text evidence="3">The sequence shown here is derived from an EMBL/GenBank/DDBJ whole genome shotgun (WGS) entry which is preliminary data.</text>
</comment>
<dbReference type="GO" id="GO:0043138">
    <property type="term" value="F:3'-5' DNA helicase activity"/>
    <property type="evidence" value="ECO:0007669"/>
    <property type="project" value="InterPro"/>
</dbReference>
<dbReference type="InterPro" id="IPR036390">
    <property type="entry name" value="WH_DNA-bd_sf"/>
</dbReference>
<sequence>MADQALVVTEDDVRAMLLAGDSIVGQAGRSMLAKVLKGSRDKKLLAIGLDKSAGYGYFRSLTLDQITERVDWMILHDFFAIDYDRDMPLLVFTDRGWEIQIENMTELMLKQWEMWADTVPQDLDMTYLKDLNRSMILLFLEKVARTHDARYLPLLRQWAPIDYRKVREAIGKVIDYLEQGNSESPLMLEGAYRSFYYTPGEPLIEPRGSERLKCWECGKRFEWTVEEQDKFRMRGWKPPKRCESCRENRHGQREAWL</sequence>
<dbReference type="InterPro" id="IPR018982">
    <property type="entry name" value="RQC_domain"/>
</dbReference>
<protein>
    <submittedName>
        <fullName evidence="3">RQC domain-containing protein</fullName>
    </submittedName>
</protein>
<evidence type="ECO:0000313" key="4">
    <source>
        <dbReference type="Proteomes" id="UP000256977"/>
    </source>
</evidence>
<dbReference type="InterPro" id="IPR025306">
    <property type="entry name" value="Zn-bnd_dom_prob"/>
</dbReference>
<dbReference type="RefSeq" id="WP_246016582.1">
    <property type="nucleotide sequence ID" value="NZ_QRDZ01000014.1"/>
</dbReference>
<dbReference type="Pfam" id="PF09382">
    <property type="entry name" value="RQC"/>
    <property type="match status" value="1"/>
</dbReference>
<organism evidence="3 4">
    <name type="scientific">Cohnella phaseoli</name>
    <dbReference type="NCBI Taxonomy" id="456490"/>
    <lineage>
        <taxon>Bacteria</taxon>
        <taxon>Bacillati</taxon>
        <taxon>Bacillota</taxon>
        <taxon>Bacilli</taxon>
        <taxon>Bacillales</taxon>
        <taxon>Paenibacillaceae</taxon>
        <taxon>Cohnella</taxon>
    </lineage>
</organism>
<evidence type="ECO:0000259" key="2">
    <source>
        <dbReference type="Pfam" id="PF13451"/>
    </source>
</evidence>
<feature type="domain" description="Probable zinc-binding" evidence="2">
    <location>
        <begin position="211"/>
        <end position="253"/>
    </location>
</feature>
<evidence type="ECO:0000259" key="1">
    <source>
        <dbReference type="Pfam" id="PF09382"/>
    </source>
</evidence>
<keyword evidence="4" id="KW-1185">Reference proteome</keyword>
<name>A0A3D9JNN8_9BACL</name>
<dbReference type="SUPFAM" id="SSF46785">
    <property type="entry name" value="Winged helix' DNA-binding domain"/>
    <property type="match status" value="1"/>
</dbReference>
<dbReference type="AlphaFoldDB" id="A0A3D9JNN8"/>
<proteinExistence type="predicted"/>
<accession>A0A3D9JNN8</accession>
<gene>
    <name evidence="3" type="ORF">DFP98_11432</name>
</gene>
<evidence type="ECO:0000313" key="3">
    <source>
        <dbReference type="EMBL" id="RED75672.1"/>
    </source>
</evidence>